<protein>
    <submittedName>
        <fullName evidence="1">Uncharacterized protein</fullName>
    </submittedName>
</protein>
<reference evidence="1" key="1">
    <citation type="submission" date="2021-11" db="EMBL/GenBank/DDBJ databases">
        <authorList>
            <consortium name="Genoscope - CEA"/>
            <person name="William W."/>
        </authorList>
    </citation>
    <scope>NUCLEOTIDE SEQUENCE</scope>
</reference>
<keyword evidence="2" id="KW-1185">Reference proteome</keyword>
<feature type="non-terminal residue" evidence="1">
    <location>
        <position position="1"/>
    </location>
</feature>
<name>A0A8J2SMM8_9STRA</name>
<accession>A0A8J2SMM8</accession>
<comment type="caution">
    <text evidence="1">The sequence shown here is derived from an EMBL/GenBank/DDBJ whole genome shotgun (WGS) entry which is preliminary data.</text>
</comment>
<organism evidence="1 2">
    <name type="scientific">Pelagomonas calceolata</name>
    <dbReference type="NCBI Taxonomy" id="35677"/>
    <lineage>
        <taxon>Eukaryota</taxon>
        <taxon>Sar</taxon>
        <taxon>Stramenopiles</taxon>
        <taxon>Ochrophyta</taxon>
        <taxon>Pelagophyceae</taxon>
        <taxon>Pelagomonadales</taxon>
        <taxon>Pelagomonadaceae</taxon>
        <taxon>Pelagomonas</taxon>
    </lineage>
</organism>
<evidence type="ECO:0000313" key="2">
    <source>
        <dbReference type="Proteomes" id="UP000789595"/>
    </source>
</evidence>
<dbReference type="EMBL" id="CAKKNE010000003">
    <property type="protein sequence ID" value="CAH0370726.1"/>
    <property type="molecule type" value="Genomic_DNA"/>
</dbReference>
<dbReference type="AlphaFoldDB" id="A0A8J2SMM8"/>
<evidence type="ECO:0000313" key="1">
    <source>
        <dbReference type="EMBL" id="CAH0370726.1"/>
    </source>
</evidence>
<proteinExistence type="predicted"/>
<dbReference type="Proteomes" id="UP000789595">
    <property type="component" value="Unassembled WGS sequence"/>
</dbReference>
<sequence>SGSSPQKRSGQRSTRSCLALVYVSSRSAARFVVEKRHSFTPGRAWGNCEGQPFLASVSFEIMHQFGECHRHAPAGITRSDARPSAAFVVAFGMGRASRRRRSGARGLNGAAVGVTCTDVLNASSAFVALRR</sequence>
<gene>
    <name evidence="1" type="ORF">PECAL_3P06260</name>
</gene>